<protein>
    <submittedName>
        <fullName evidence="1">Uncharacterized protein</fullName>
    </submittedName>
</protein>
<name>A0A397IXV6_9GLOM</name>
<dbReference type="EMBL" id="PQFF01000122">
    <property type="protein sequence ID" value="RHZ80859.1"/>
    <property type="molecule type" value="Genomic_DNA"/>
</dbReference>
<keyword evidence="2" id="KW-1185">Reference proteome</keyword>
<dbReference type="Proteomes" id="UP000266861">
    <property type="component" value="Unassembled WGS sequence"/>
</dbReference>
<reference evidence="1 2" key="1">
    <citation type="submission" date="2018-08" db="EMBL/GenBank/DDBJ databases">
        <title>Genome and evolution of the arbuscular mycorrhizal fungus Diversispora epigaea (formerly Glomus versiforme) and its bacterial endosymbionts.</title>
        <authorList>
            <person name="Sun X."/>
            <person name="Fei Z."/>
            <person name="Harrison M."/>
        </authorList>
    </citation>
    <scope>NUCLEOTIDE SEQUENCE [LARGE SCALE GENOMIC DNA]</scope>
    <source>
        <strain evidence="1 2">IT104</strain>
    </source>
</reference>
<comment type="caution">
    <text evidence="1">The sequence shown here is derived from an EMBL/GenBank/DDBJ whole genome shotgun (WGS) entry which is preliminary data.</text>
</comment>
<dbReference type="AlphaFoldDB" id="A0A397IXV6"/>
<sequence length="392" mass="46029">MAFVYTAKLFDFDLSESMIEQNKKDPNLDKKMIKGFEKFIDCLKVYLNILNIISAEGCRIKIYNSVTLKNGAILRTKNDFHHRPWFSNIAVNMNEEELSEYLSDKGICYAQTLLITEIRLPNKLPMHLALVQWYDFIEETPFIYGCPLLKLVEVYNFIEIEAIEDTIHVVPHFDKNNEYFIRRRAIVSRNRVGKTKTPMAFVYTAKLFDFDLSESMIEQNKKDPNLDKKMIKGFEKFIDCLKVYLNILNIISAEGCRIKIYNSVTLKNGAILRTKNDFHHRPWFSNIAVNMNEEELSEYLSDKGICYAQTLLITEIRLPNKLPMHLALVQWYDFIEETPFIYGCPLLKLVEVYNFIEIEAIEDTIHVVPHFDKNNEYFVRNWTSEASTLFIN</sequence>
<gene>
    <name evidence="1" type="ORF">Glove_131g109</name>
</gene>
<evidence type="ECO:0000313" key="1">
    <source>
        <dbReference type="EMBL" id="RHZ80859.1"/>
    </source>
</evidence>
<proteinExistence type="predicted"/>
<dbReference type="OrthoDB" id="2388998at2759"/>
<evidence type="ECO:0000313" key="2">
    <source>
        <dbReference type="Proteomes" id="UP000266861"/>
    </source>
</evidence>
<accession>A0A397IXV6</accession>
<organism evidence="1 2">
    <name type="scientific">Diversispora epigaea</name>
    <dbReference type="NCBI Taxonomy" id="1348612"/>
    <lineage>
        <taxon>Eukaryota</taxon>
        <taxon>Fungi</taxon>
        <taxon>Fungi incertae sedis</taxon>
        <taxon>Mucoromycota</taxon>
        <taxon>Glomeromycotina</taxon>
        <taxon>Glomeromycetes</taxon>
        <taxon>Diversisporales</taxon>
        <taxon>Diversisporaceae</taxon>
        <taxon>Diversispora</taxon>
    </lineage>
</organism>